<dbReference type="InterPro" id="IPR001005">
    <property type="entry name" value="SANT/Myb"/>
</dbReference>
<gene>
    <name evidence="2" type="ORF">K491DRAFT_682745</name>
</gene>
<protein>
    <recommendedName>
        <fullName evidence="4">Myb-like domain-containing protein</fullName>
    </recommendedName>
</protein>
<keyword evidence="3" id="KW-1185">Reference proteome</keyword>
<proteinExistence type="predicted"/>
<dbReference type="CDD" id="cd00167">
    <property type="entry name" value="SANT"/>
    <property type="match status" value="1"/>
</dbReference>
<evidence type="ECO:0000256" key="1">
    <source>
        <dbReference type="SAM" id="MobiDB-lite"/>
    </source>
</evidence>
<reference evidence="2" key="1">
    <citation type="journal article" date="2020" name="Stud. Mycol.">
        <title>101 Dothideomycetes genomes: a test case for predicting lifestyles and emergence of pathogens.</title>
        <authorList>
            <person name="Haridas S."/>
            <person name="Albert R."/>
            <person name="Binder M."/>
            <person name="Bloem J."/>
            <person name="Labutti K."/>
            <person name="Salamov A."/>
            <person name="Andreopoulos B."/>
            <person name="Baker S."/>
            <person name="Barry K."/>
            <person name="Bills G."/>
            <person name="Bluhm B."/>
            <person name="Cannon C."/>
            <person name="Castanera R."/>
            <person name="Culley D."/>
            <person name="Daum C."/>
            <person name="Ezra D."/>
            <person name="Gonzalez J."/>
            <person name="Henrissat B."/>
            <person name="Kuo A."/>
            <person name="Liang C."/>
            <person name="Lipzen A."/>
            <person name="Lutzoni F."/>
            <person name="Magnuson J."/>
            <person name="Mondo S."/>
            <person name="Nolan M."/>
            <person name="Ohm R."/>
            <person name="Pangilinan J."/>
            <person name="Park H.-J."/>
            <person name="Ramirez L."/>
            <person name="Alfaro M."/>
            <person name="Sun H."/>
            <person name="Tritt A."/>
            <person name="Yoshinaga Y."/>
            <person name="Zwiers L.-H."/>
            <person name="Turgeon B."/>
            <person name="Goodwin S."/>
            <person name="Spatafora J."/>
            <person name="Crous P."/>
            <person name="Grigoriev I."/>
        </authorList>
    </citation>
    <scope>NUCLEOTIDE SEQUENCE</scope>
    <source>
        <strain evidence="2">CBS 122681</strain>
    </source>
</reference>
<evidence type="ECO:0000313" key="3">
    <source>
        <dbReference type="Proteomes" id="UP000799324"/>
    </source>
</evidence>
<evidence type="ECO:0008006" key="4">
    <source>
        <dbReference type="Google" id="ProtNLM"/>
    </source>
</evidence>
<accession>A0A6A6SSV7</accession>
<organism evidence="2 3">
    <name type="scientific">Lophiostoma macrostomum CBS 122681</name>
    <dbReference type="NCBI Taxonomy" id="1314788"/>
    <lineage>
        <taxon>Eukaryota</taxon>
        <taxon>Fungi</taxon>
        <taxon>Dikarya</taxon>
        <taxon>Ascomycota</taxon>
        <taxon>Pezizomycotina</taxon>
        <taxon>Dothideomycetes</taxon>
        <taxon>Pleosporomycetidae</taxon>
        <taxon>Pleosporales</taxon>
        <taxon>Lophiostomataceae</taxon>
        <taxon>Lophiostoma</taxon>
    </lineage>
</organism>
<feature type="region of interest" description="Disordered" evidence="1">
    <location>
        <begin position="65"/>
        <end position="104"/>
    </location>
</feature>
<dbReference type="EMBL" id="MU004445">
    <property type="protein sequence ID" value="KAF2650769.1"/>
    <property type="molecule type" value="Genomic_DNA"/>
</dbReference>
<evidence type="ECO:0000313" key="2">
    <source>
        <dbReference type="EMBL" id="KAF2650769.1"/>
    </source>
</evidence>
<sequence>MFYIPRTSMKYRVSKQRKQAVTPRRWTEEETNILRRGREAKLTFDEIASLIPDRNAAGCKTKAWKLGMSKPQENNIASPEEPSEPVRTSPPPSATMPPDLRENTPMTALRIDWTPEQDERMLRLWFQNWEWKDIAELDGFPTRFPAQFKARKAFLEQSDDPVYLRVMEAFLKK</sequence>
<name>A0A6A6SSV7_9PLEO</name>
<dbReference type="Proteomes" id="UP000799324">
    <property type="component" value="Unassembled WGS sequence"/>
</dbReference>
<dbReference type="AlphaFoldDB" id="A0A6A6SSV7"/>